<keyword evidence="2" id="KW-1185">Reference proteome</keyword>
<protein>
    <submittedName>
        <fullName evidence="1">Uncharacterized protein</fullName>
    </submittedName>
</protein>
<proteinExistence type="predicted"/>
<dbReference type="Proteomes" id="UP001143910">
    <property type="component" value="Unassembled WGS sequence"/>
</dbReference>
<dbReference type="EMBL" id="JANJQO010001628">
    <property type="protein sequence ID" value="KAJ2969985.1"/>
    <property type="molecule type" value="Genomic_DNA"/>
</dbReference>
<gene>
    <name evidence="1" type="ORF">NQ176_g8397</name>
</gene>
<sequence length="162" mass="17210">MILASSSEDAAPVIFAMKALKISKIYSLGFKTSSTLARNAPPIEQFNSLDSLQRARSSANESAAPFLMVSALVPAKSSIVRLLLRAFASNIQHQGPTSTRKVFLDLAHGADRQAIETAEIAEKSGFAAYGAADSAAFTTVESMRLLVGQNVPYSFVRLANGS</sequence>
<name>A0ACC1MT35_9HYPO</name>
<evidence type="ECO:0000313" key="2">
    <source>
        <dbReference type="Proteomes" id="UP001143910"/>
    </source>
</evidence>
<accession>A0ACC1MT35</accession>
<reference evidence="1" key="1">
    <citation type="submission" date="2022-08" db="EMBL/GenBank/DDBJ databases">
        <title>Genome Sequence of Lecanicillium fungicola.</title>
        <authorList>
            <person name="Buettner E."/>
        </authorList>
    </citation>
    <scope>NUCLEOTIDE SEQUENCE</scope>
    <source>
        <strain evidence="1">Babe33</strain>
    </source>
</reference>
<evidence type="ECO:0000313" key="1">
    <source>
        <dbReference type="EMBL" id="KAJ2969985.1"/>
    </source>
</evidence>
<comment type="caution">
    <text evidence="1">The sequence shown here is derived from an EMBL/GenBank/DDBJ whole genome shotgun (WGS) entry which is preliminary data.</text>
</comment>
<organism evidence="1 2">
    <name type="scientific">Zarea fungicola</name>
    <dbReference type="NCBI Taxonomy" id="93591"/>
    <lineage>
        <taxon>Eukaryota</taxon>
        <taxon>Fungi</taxon>
        <taxon>Dikarya</taxon>
        <taxon>Ascomycota</taxon>
        <taxon>Pezizomycotina</taxon>
        <taxon>Sordariomycetes</taxon>
        <taxon>Hypocreomycetidae</taxon>
        <taxon>Hypocreales</taxon>
        <taxon>Cordycipitaceae</taxon>
        <taxon>Zarea</taxon>
    </lineage>
</organism>